<evidence type="ECO:0000313" key="3">
    <source>
        <dbReference type="EMBL" id="KGI82717.1"/>
    </source>
</evidence>
<dbReference type="EMBL" id="JPMV01000009">
    <property type="protein sequence ID" value="KGI82717.1"/>
    <property type="molecule type" value="Genomic_DNA"/>
</dbReference>
<feature type="compositionally biased region" description="Basic and acidic residues" evidence="1">
    <location>
        <begin position="35"/>
        <end position="45"/>
    </location>
</feature>
<organism evidence="2 5">
    <name type="scientific">Actinopolyspora erythraea</name>
    <dbReference type="NCBI Taxonomy" id="414996"/>
    <lineage>
        <taxon>Bacteria</taxon>
        <taxon>Bacillati</taxon>
        <taxon>Actinomycetota</taxon>
        <taxon>Actinomycetes</taxon>
        <taxon>Actinopolysporales</taxon>
        <taxon>Actinopolysporaceae</taxon>
        <taxon>Actinopolyspora</taxon>
    </lineage>
</organism>
<accession>A0A099DAB2</accession>
<name>A0A099DAB2_9ACTN</name>
<dbReference type="AlphaFoldDB" id="A0A099DAB2"/>
<feature type="region of interest" description="Disordered" evidence="1">
    <location>
        <begin position="1"/>
        <end position="60"/>
    </location>
</feature>
<reference evidence="3 4" key="1">
    <citation type="journal article" date="2014" name="PLoS ONE">
        <title>Identification and Characterization of a New Erythromycin Biosynthetic Gene Cluster in Actinopolyspora erythraea YIM90600, a Novel Erythronolide-Producing Halophilic Actinomycete Isolated from Salt Field.</title>
        <authorList>
            <person name="Chen D."/>
            <person name="Feng J."/>
            <person name="Huang L."/>
            <person name="Zhang Q."/>
            <person name="Wu J."/>
            <person name="Zhu X."/>
            <person name="Duan Y."/>
            <person name="Xu Z."/>
        </authorList>
    </citation>
    <scope>NUCLEOTIDE SEQUENCE [LARGE SCALE GENOMIC DNA]</scope>
    <source>
        <strain evidence="3 4">YIM90600</strain>
    </source>
</reference>
<feature type="region of interest" description="Disordered" evidence="1">
    <location>
        <begin position="175"/>
        <end position="199"/>
    </location>
</feature>
<dbReference type="eggNOG" id="ENOG5032XGF">
    <property type="taxonomic scope" value="Bacteria"/>
</dbReference>
<dbReference type="Proteomes" id="UP000029737">
    <property type="component" value="Unassembled WGS sequence"/>
</dbReference>
<dbReference type="EMBL" id="CP022752">
    <property type="protein sequence ID" value="ASU80603.1"/>
    <property type="molecule type" value="Genomic_DNA"/>
</dbReference>
<reference evidence="2 5" key="2">
    <citation type="submission" date="2017-08" db="EMBL/GenBank/DDBJ databases">
        <title>The complete genome sequence of moderately halophilic actinomycete Actinopolyspora erythraea YIM 90600, the producer of novel erythromycin, novel actinopolysporins A-C and tubercidin.</title>
        <authorList>
            <person name="Yin M."/>
            <person name="Tang S."/>
        </authorList>
    </citation>
    <scope>NUCLEOTIDE SEQUENCE [LARGE SCALE GENOMIC DNA]</scope>
    <source>
        <strain evidence="2 5">YIM 90600</strain>
    </source>
</reference>
<keyword evidence="4" id="KW-1185">Reference proteome</keyword>
<dbReference type="KEGG" id="aey:CDG81_22635"/>
<feature type="compositionally biased region" description="Basic and acidic residues" evidence="1">
    <location>
        <begin position="1"/>
        <end position="12"/>
    </location>
</feature>
<gene>
    <name evidence="2" type="ORF">CDG81_22635</name>
    <name evidence="3" type="ORF">IL38_02195</name>
</gene>
<evidence type="ECO:0000313" key="4">
    <source>
        <dbReference type="Proteomes" id="UP000029737"/>
    </source>
</evidence>
<dbReference type="HOGENOM" id="CLU_808053_0_0_11"/>
<dbReference type="Proteomes" id="UP000215043">
    <property type="component" value="Chromosome"/>
</dbReference>
<evidence type="ECO:0000256" key="1">
    <source>
        <dbReference type="SAM" id="MobiDB-lite"/>
    </source>
</evidence>
<dbReference type="RefSeq" id="WP_043569735.1">
    <property type="nucleotide sequence ID" value="NZ_CP022752.1"/>
</dbReference>
<protein>
    <submittedName>
        <fullName evidence="2">Uncharacterized protein</fullName>
    </submittedName>
</protein>
<evidence type="ECO:0000313" key="2">
    <source>
        <dbReference type="EMBL" id="ASU80603.1"/>
    </source>
</evidence>
<sequence>MRDVETVRELIGHADPAPPPTGSEVSRPSASDLIARAEMREHSGDDAPLPGAPTSPRGKRNRLAVVAATLLGATLLGSAPLLSGTIAVSEQSPPEAGPVRHATELDTDVSGRAAVEELLGRAERLRAAPYEAAEGEFGHIRTHEWSGALCSAGSEHCVNYARRREVWLTAPAQGTARTVPRPPEFGSAGDRDFWKRQSGWSGHRDTREVSVSPNGLHLARCVPERPERVAECLDVGEHGSRDVLRGVVSLFRHELLPRDVRAELLRVLARTPGVHFRGESEVRGHPVFAVGLTSSASVGEVSEVLLFDSATGVLRSFEKVNLERGELTGYVVFETYGRTNTRD</sequence>
<evidence type="ECO:0000313" key="5">
    <source>
        <dbReference type="Proteomes" id="UP000215043"/>
    </source>
</evidence>
<dbReference type="OrthoDB" id="5176520at2"/>
<proteinExistence type="predicted"/>